<organism evidence="2 3">
    <name type="scientific">Candidatus Thiomargarita nelsonii</name>
    <dbReference type="NCBI Taxonomy" id="1003181"/>
    <lineage>
        <taxon>Bacteria</taxon>
        <taxon>Pseudomonadati</taxon>
        <taxon>Pseudomonadota</taxon>
        <taxon>Gammaproteobacteria</taxon>
        <taxon>Thiotrichales</taxon>
        <taxon>Thiotrichaceae</taxon>
        <taxon>Thiomargarita</taxon>
    </lineage>
</organism>
<keyword evidence="3" id="KW-1185">Reference proteome</keyword>
<protein>
    <submittedName>
        <fullName evidence="2">Uncharacterized protein</fullName>
    </submittedName>
</protein>
<dbReference type="AlphaFoldDB" id="A0A0A6PDP7"/>
<proteinExistence type="predicted"/>
<comment type="caution">
    <text evidence="2">The sequence shown here is derived from an EMBL/GenBank/DDBJ whole genome shotgun (WGS) entry which is preliminary data.</text>
</comment>
<reference evidence="2 3" key="1">
    <citation type="journal article" date="2016" name="Front. Microbiol.">
        <title>Single-Cell (Meta-)Genomics of a Dimorphic Candidatus Thiomargarita nelsonii Reveals Genomic Plasticity.</title>
        <authorList>
            <person name="Flood B.E."/>
            <person name="Fliss P."/>
            <person name="Jones D.S."/>
            <person name="Dick G.J."/>
            <person name="Jain S."/>
            <person name="Kaster A.K."/>
            <person name="Winkel M."/>
            <person name="Mussmann M."/>
            <person name="Bailey J."/>
        </authorList>
    </citation>
    <scope>NUCLEOTIDE SEQUENCE [LARGE SCALE GENOMIC DNA]</scope>
    <source>
        <strain evidence="2">Hydrate Ridge</strain>
    </source>
</reference>
<evidence type="ECO:0000313" key="2">
    <source>
        <dbReference type="EMBL" id="KHD09668.1"/>
    </source>
</evidence>
<dbReference type="Proteomes" id="UP000030428">
    <property type="component" value="Unassembled WGS sequence"/>
</dbReference>
<evidence type="ECO:0000256" key="1">
    <source>
        <dbReference type="SAM" id="MobiDB-lite"/>
    </source>
</evidence>
<name>A0A0A6PDP7_9GAMM</name>
<evidence type="ECO:0000313" key="3">
    <source>
        <dbReference type="Proteomes" id="UP000030428"/>
    </source>
</evidence>
<accession>A0A0A6PDP7</accession>
<feature type="region of interest" description="Disordered" evidence="1">
    <location>
        <begin position="229"/>
        <end position="255"/>
    </location>
</feature>
<dbReference type="EMBL" id="JSZA02000373">
    <property type="protein sequence ID" value="KHD09668.1"/>
    <property type="molecule type" value="Genomic_DNA"/>
</dbReference>
<sequence>MGKGASQQAEAAGKSVGSKSLTTCCQNDPVKNVLCEVFCTARNEWHDCKDKKPPIKCTRPSRRAEQMLDEDKWKRKLGKALKDSKRYPKGTKFFPEKKIIVPYNKEIPKGKNGKPKWKRTPLSPDKIKKALEPVSKKLIATIKKKLGQKLVKKAATAWMKFVPILNVISTAYDIYDIAATGYDLYKAVDEAMSKYKGKVFQVRPDVVIEGPDGKLEDIYDFKFDDPETKYQDDWSKNPGQKELYDEALGGDNSKKKAKKISKKECDCRDSKRDIRAK</sequence>
<gene>
    <name evidence="2" type="ORF">PN36_33870</name>
</gene>